<evidence type="ECO:0000313" key="4">
    <source>
        <dbReference type="EMBL" id="MBL4930774.1"/>
    </source>
</evidence>
<name>A0A937FBB5_9CLOT</name>
<dbReference type="SUPFAM" id="SSF53822">
    <property type="entry name" value="Periplasmic binding protein-like I"/>
    <property type="match status" value="1"/>
</dbReference>
<dbReference type="PANTHER" id="PTHR30036">
    <property type="entry name" value="D-XYLOSE-BINDING PERIPLASMIC PROTEIN"/>
    <property type="match status" value="1"/>
</dbReference>
<evidence type="ECO:0000259" key="3">
    <source>
        <dbReference type="Pfam" id="PF13407"/>
    </source>
</evidence>
<dbReference type="PANTHER" id="PTHR30036:SF1">
    <property type="entry name" value="D-XYLOSE-BINDING PERIPLASMIC PROTEIN"/>
    <property type="match status" value="1"/>
</dbReference>
<keyword evidence="5" id="KW-1185">Reference proteome</keyword>
<dbReference type="GO" id="GO:0030288">
    <property type="term" value="C:outer membrane-bounded periplasmic space"/>
    <property type="evidence" value="ECO:0007669"/>
    <property type="project" value="TreeGrafter"/>
</dbReference>
<reference evidence="4" key="1">
    <citation type="submission" date="2021-01" db="EMBL/GenBank/DDBJ databases">
        <title>Genome public.</title>
        <authorList>
            <person name="Liu C."/>
            <person name="Sun Q."/>
        </authorList>
    </citation>
    <scope>NUCLEOTIDE SEQUENCE</scope>
    <source>
        <strain evidence="4">YIM B02565</strain>
    </source>
</reference>
<comment type="subcellular location">
    <subcellularLocation>
        <location evidence="1">Cell envelope</location>
    </subcellularLocation>
</comment>
<dbReference type="InterPro" id="IPR028082">
    <property type="entry name" value="Peripla_BP_I"/>
</dbReference>
<dbReference type="Pfam" id="PF13407">
    <property type="entry name" value="Peripla_BP_4"/>
    <property type="match status" value="1"/>
</dbReference>
<dbReference type="Proteomes" id="UP000623681">
    <property type="component" value="Unassembled WGS sequence"/>
</dbReference>
<evidence type="ECO:0000313" key="5">
    <source>
        <dbReference type="Proteomes" id="UP000623681"/>
    </source>
</evidence>
<organism evidence="4 5">
    <name type="scientific">Clostridium paridis</name>
    <dbReference type="NCBI Taxonomy" id="2803863"/>
    <lineage>
        <taxon>Bacteria</taxon>
        <taxon>Bacillati</taxon>
        <taxon>Bacillota</taxon>
        <taxon>Clostridia</taxon>
        <taxon>Eubacteriales</taxon>
        <taxon>Clostridiaceae</taxon>
        <taxon>Clostridium</taxon>
    </lineage>
</organism>
<evidence type="ECO:0000256" key="2">
    <source>
        <dbReference type="ARBA" id="ARBA00022729"/>
    </source>
</evidence>
<accession>A0A937FBB5</accession>
<comment type="caution">
    <text evidence="4">The sequence shown here is derived from an EMBL/GenBank/DDBJ whole genome shotgun (WGS) entry which is preliminary data.</text>
</comment>
<dbReference type="CDD" id="cd19992">
    <property type="entry name" value="PBP1_ABC_xylose_binding-like"/>
    <property type="match status" value="1"/>
</dbReference>
<dbReference type="EMBL" id="JAESWA010000017">
    <property type="protein sequence ID" value="MBL4930774.1"/>
    <property type="molecule type" value="Genomic_DNA"/>
</dbReference>
<dbReference type="InterPro" id="IPR050555">
    <property type="entry name" value="Bact_Solute-Bind_Prot2"/>
</dbReference>
<keyword evidence="2" id="KW-0732">Signal</keyword>
<dbReference type="Gene3D" id="3.40.50.2300">
    <property type="match status" value="2"/>
</dbReference>
<dbReference type="GO" id="GO:0030246">
    <property type="term" value="F:carbohydrate binding"/>
    <property type="evidence" value="ECO:0007669"/>
    <property type="project" value="TreeGrafter"/>
</dbReference>
<dbReference type="RefSeq" id="WP_202766159.1">
    <property type="nucleotide sequence ID" value="NZ_JAESWA010000017.1"/>
</dbReference>
<dbReference type="AlphaFoldDB" id="A0A937FBB5"/>
<dbReference type="InterPro" id="IPR025997">
    <property type="entry name" value="SBP_2_dom"/>
</dbReference>
<protein>
    <submittedName>
        <fullName evidence="4">Substrate-binding domain-containing protein</fullName>
    </submittedName>
</protein>
<sequence length="344" mass="38044">MFLSLPNEFHVPIRFINKDILEFNEVFLNFRQAPIGVSLPLQQEERWIKDLEAMKQRAKEIGVSLDVRLARDANDQKAQVDELITKGSIGVLIIAAINPLAFEDLVDKAHKSNIKVIAYDRLIKNSDLDLYITFNNERVGELQGRYLIEKVPKGNYIILSGDPEDNNAKLVKEGAMAFINPLVTLRDIKIVADKAVDNWDPKIAYGFVKEALIANKNAVNAVLAPNDDIAGGAIDALKEQGLAGKVAVTGQDADFQAIRRIIEGTQSMTVFKDTRELGKVAIESAKKLALGEAIDSTDTINNGKTDVQSIFISPTLVTKDNLVQILINSGYLKKEDVYGKNNIK</sequence>
<feature type="domain" description="Periplasmic binding protein" evidence="3">
    <location>
        <begin position="35"/>
        <end position="292"/>
    </location>
</feature>
<proteinExistence type="predicted"/>
<gene>
    <name evidence="4" type="ORF">JK634_03080</name>
</gene>
<evidence type="ECO:0000256" key="1">
    <source>
        <dbReference type="ARBA" id="ARBA00004196"/>
    </source>
</evidence>